<evidence type="ECO:0000313" key="2">
    <source>
        <dbReference type="EMBL" id="KAL3650741.1"/>
    </source>
</evidence>
<dbReference type="PANTHER" id="PTHR36801:SF3">
    <property type="entry name" value="OS06G0150300 PROTEIN"/>
    <property type="match status" value="1"/>
</dbReference>
<proteinExistence type="predicted"/>
<dbReference type="Proteomes" id="UP001632038">
    <property type="component" value="Unassembled WGS sequence"/>
</dbReference>
<name>A0ABD3EC77_9LAMI</name>
<dbReference type="AlphaFoldDB" id="A0ABD3EC77"/>
<organism evidence="2 3">
    <name type="scientific">Castilleja foliolosa</name>
    <dbReference type="NCBI Taxonomy" id="1961234"/>
    <lineage>
        <taxon>Eukaryota</taxon>
        <taxon>Viridiplantae</taxon>
        <taxon>Streptophyta</taxon>
        <taxon>Embryophyta</taxon>
        <taxon>Tracheophyta</taxon>
        <taxon>Spermatophyta</taxon>
        <taxon>Magnoliopsida</taxon>
        <taxon>eudicotyledons</taxon>
        <taxon>Gunneridae</taxon>
        <taxon>Pentapetalae</taxon>
        <taxon>asterids</taxon>
        <taxon>lamiids</taxon>
        <taxon>Lamiales</taxon>
        <taxon>Orobanchaceae</taxon>
        <taxon>Pedicularideae</taxon>
        <taxon>Castillejinae</taxon>
        <taxon>Castilleja</taxon>
    </lineage>
</organism>
<feature type="region of interest" description="Disordered" evidence="1">
    <location>
        <begin position="1"/>
        <end position="28"/>
    </location>
</feature>
<dbReference type="PANTHER" id="PTHR36801">
    <property type="entry name" value="OS06G0150200 PROTEIN"/>
    <property type="match status" value="1"/>
</dbReference>
<protein>
    <submittedName>
        <fullName evidence="2">Uncharacterized protein</fullName>
    </submittedName>
</protein>
<evidence type="ECO:0000256" key="1">
    <source>
        <dbReference type="SAM" id="MobiDB-lite"/>
    </source>
</evidence>
<feature type="region of interest" description="Disordered" evidence="1">
    <location>
        <begin position="65"/>
        <end position="92"/>
    </location>
</feature>
<comment type="caution">
    <text evidence="2">The sequence shown here is derived from an EMBL/GenBank/DDBJ whole genome shotgun (WGS) entry which is preliminary data.</text>
</comment>
<evidence type="ECO:0000313" key="3">
    <source>
        <dbReference type="Proteomes" id="UP001632038"/>
    </source>
</evidence>
<sequence length="92" mass="10431">MSMKVLGSAAAAIGRQTSRREHKEKKLKPEDSIWKKTIILGEKCRVPDEDEDDILYDENGNRISTYHRKSHSGKLSFSGQPSCIEPEDLSKK</sequence>
<keyword evidence="3" id="KW-1185">Reference proteome</keyword>
<accession>A0ABD3EC77</accession>
<dbReference type="EMBL" id="JAVIJP010000007">
    <property type="protein sequence ID" value="KAL3650741.1"/>
    <property type="molecule type" value="Genomic_DNA"/>
</dbReference>
<reference evidence="3" key="1">
    <citation type="journal article" date="2024" name="IScience">
        <title>Strigolactones Initiate the Formation of Haustorium-like Structures in Castilleja.</title>
        <authorList>
            <person name="Buerger M."/>
            <person name="Peterson D."/>
            <person name="Chory J."/>
        </authorList>
    </citation>
    <scope>NUCLEOTIDE SEQUENCE [LARGE SCALE GENOMIC DNA]</scope>
</reference>
<gene>
    <name evidence="2" type="ORF">CASFOL_007144</name>
</gene>